<dbReference type="PANTHER" id="PTHR35526:SF3">
    <property type="entry name" value="ANTI-SIGMA-F FACTOR RSBW"/>
    <property type="match status" value="1"/>
</dbReference>
<dbReference type="EMBL" id="BNAV01000001">
    <property type="protein sequence ID" value="GHF33157.1"/>
    <property type="molecule type" value="Genomic_DNA"/>
</dbReference>
<dbReference type="PANTHER" id="PTHR35526">
    <property type="entry name" value="ANTI-SIGMA-F FACTOR RSBW-RELATED"/>
    <property type="match status" value="1"/>
</dbReference>
<reference evidence="3" key="2">
    <citation type="submission" date="2020-09" db="EMBL/GenBank/DDBJ databases">
        <authorList>
            <person name="Sun Q."/>
            <person name="Zhou Y."/>
        </authorList>
    </citation>
    <scope>NUCLEOTIDE SEQUENCE</scope>
    <source>
        <strain evidence="3">CGMCC 4.7679</strain>
    </source>
</reference>
<dbReference type="GO" id="GO:0004674">
    <property type="term" value="F:protein serine/threonine kinase activity"/>
    <property type="evidence" value="ECO:0007669"/>
    <property type="project" value="UniProtKB-KW"/>
</dbReference>
<keyword evidence="1" id="KW-0418">Kinase</keyword>
<keyword evidence="1" id="KW-0723">Serine/threonine-protein kinase</keyword>
<feature type="domain" description="Histidine kinase/HSP90-like ATPase" evidence="2">
    <location>
        <begin position="21"/>
        <end position="138"/>
    </location>
</feature>
<name>A0A8H9IMU0_9PSEU</name>
<gene>
    <name evidence="3" type="ORF">GCM10017566_02230</name>
</gene>
<evidence type="ECO:0000259" key="2">
    <source>
        <dbReference type="Pfam" id="PF13581"/>
    </source>
</evidence>
<evidence type="ECO:0000313" key="3">
    <source>
        <dbReference type="EMBL" id="GHF33157.1"/>
    </source>
</evidence>
<proteinExistence type="predicted"/>
<dbReference type="Proteomes" id="UP000658656">
    <property type="component" value="Unassembled WGS sequence"/>
</dbReference>
<dbReference type="CDD" id="cd16936">
    <property type="entry name" value="HATPase_RsbW-like"/>
    <property type="match status" value="1"/>
</dbReference>
<comment type="caution">
    <text evidence="3">The sequence shown here is derived from an EMBL/GenBank/DDBJ whole genome shotgun (WGS) entry which is preliminary data.</text>
</comment>
<evidence type="ECO:0000256" key="1">
    <source>
        <dbReference type="ARBA" id="ARBA00022527"/>
    </source>
</evidence>
<dbReference type="AlphaFoldDB" id="A0A8H9IMU0"/>
<protein>
    <submittedName>
        <fullName evidence="3">Anti-sigma regulatory factor</fullName>
    </submittedName>
</protein>
<evidence type="ECO:0000313" key="4">
    <source>
        <dbReference type="Proteomes" id="UP000658656"/>
    </source>
</evidence>
<dbReference type="InterPro" id="IPR036890">
    <property type="entry name" value="HATPase_C_sf"/>
</dbReference>
<organism evidence="3 4">
    <name type="scientific">Amycolatopsis bartoniae</name>
    <dbReference type="NCBI Taxonomy" id="941986"/>
    <lineage>
        <taxon>Bacteria</taxon>
        <taxon>Bacillati</taxon>
        <taxon>Actinomycetota</taxon>
        <taxon>Actinomycetes</taxon>
        <taxon>Pseudonocardiales</taxon>
        <taxon>Pseudonocardiaceae</taxon>
        <taxon>Amycolatopsis</taxon>
    </lineage>
</organism>
<dbReference type="OrthoDB" id="5184914at2"/>
<keyword evidence="1" id="KW-0808">Transferase</keyword>
<dbReference type="Gene3D" id="3.30.565.10">
    <property type="entry name" value="Histidine kinase-like ATPase, C-terminal domain"/>
    <property type="match status" value="1"/>
</dbReference>
<keyword evidence="4" id="KW-1185">Reference proteome</keyword>
<accession>A0A8H9IMU0</accession>
<reference evidence="3" key="1">
    <citation type="journal article" date="2014" name="Int. J. Syst. Evol. Microbiol.">
        <title>Complete genome sequence of Corynebacterium casei LMG S-19264T (=DSM 44701T), isolated from a smear-ripened cheese.</title>
        <authorList>
            <consortium name="US DOE Joint Genome Institute (JGI-PGF)"/>
            <person name="Walter F."/>
            <person name="Albersmeier A."/>
            <person name="Kalinowski J."/>
            <person name="Ruckert C."/>
        </authorList>
    </citation>
    <scope>NUCLEOTIDE SEQUENCE</scope>
    <source>
        <strain evidence="3">CGMCC 4.7679</strain>
    </source>
</reference>
<sequence length="148" mass="15589">MAIDVGRHRAPSGTPELSVVLPALAENASALRHAFDDWARAAKLPDELVETMSLAVYEAMANAVEHAYRGRAAGTLRVHALVAGAPEHVLITVEDEGRWRTPDTDDGLRGRGIPLMEALAGSVDIASRADGTTVTMAWPADGGGEPGR</sequence>
<dbReference type="SUPFAM" id="SSF55874">
    <property type="entry name" value="ATPase domain of HSP90 chaperone/DNA topoisomerase II/histidine kinase"/>
    <property type="match status" value="1"/>
</dbReference>
<dbReference type="RefSeq" id="WP_145937312.1">
    <property type="nucleotide sequence ID" value="NZ_BNAV01000001.1"/>
</dbReference>
<dbReference type="Pfam" id="PF13581">
    <property type="entry name" value="HATPase_c_2"/>
    <property type="match status" value="1"/>
</dbReference>
<dbReference type="InterPro" id="IPR003594">
    <property type="entry name" value="HATPase_dom"/>
</dbReference>
<dbReference type="InterPro" id="IPR050267">
    <property type="entry name" value="Anti-sigma-factor_SerPK"/>
</dbReference>